<name>A0A9D9EC42_9SPIR</name>
<dbReference type="PANTHER" id="PTHR43227:SF11">
    <property type="entry name" value="BLL4140 PROTEIN"/>
    <property type="match status" value="1"/>
</dbReference>
<comment type="subcellular location">
    <subcellularLocation>
        <location evidence="1 7">Cell membrane</location>
        <topology evidence="1 7">Multi-pass membrane protein</topology>
    </subcellularLocation>
</comment>
<reference evidence="9" key="2">
    <citation type="journal article" date="2021" name="PeerJ">
        <title>Extensive microbial diversity within the chicken gut microbiome revealed by metagenomics and culture.</title>
        <authorList>
            <person name="Gilroy R."/>
            <person name="Ravi A."/>
            <person name="Getino M."/>
            <person name="Pursley I."/>
            <person name="Horton D.L."/>
            <person name="Alikhan N.F."/>
            <person name="Baker D."/>
            <person name="Gharbi K."/>
            <person name="Hall N."/>
            <person name="Watson M."/>
            <person name="Adriaenssens E.M."/>
            <person name="Foster-Nyarko E."/>
            <person name="Jarju S."/>
            <person name="Secka A."/>
            <person name="Antonio M."/>
            <person name="Oren A."/>
            <person name="Chaudhuri R.R."/>
            <person name="La Ragione R."/>
            <person name="Hildebrand F."/>
            <person name="Pallen M.J."/>
        </authorList>
    </citation>
    <scope>NUCLEOTIDE SEQUENCE</scope>
    <source>
        <strain evidence="9">11167</strain>
    </source>
</reference>
<evidence type="ECO:0000256" key="5">
    <source>
        <dbReference type="ARBA" id="ARBA00022989"/>
    </source>
</evidence>
<reference evidence="9" key="1">
    <citation type="submission" date="2020-10" db="EMBL/GenBank/DDBJ databases">
        <authorList>
            <person name="Gilroy R."/>
        </authorList>
    </citation>
    <scope>NUCLEOTIDE SEQUENCE</scope>
    <source>
        <strain evidence="9">11167</strain>
    </source>
</reference>
<evidence type="ECO:0000256" key="7">
    <source>
        <dbReference type="RuleBase" id="RU363032"/>
    </source>
</evidence>
<proteinExistence type="inferred from homology"/>
<keyword evidence="5 7" id="KW-1133">Transmembrane helix</keyword>
<evidence type="ECO:0000256" key="2">
    <source>
        <dbReference type="ARBA" id="ARBA00022448"/>
    </source>
</evidence>
<feature type="transmembrane region" description="Helical" evidence="7">
    <location>
        <begin position="238"/>
        <end position="259"/>
    </location>
</feature>
<dbReference type="PROSITE" id="PS50928">
    <property type="entry name" value="ABC_TM1"/>
    <property type="match status" value="1"/>
</dbReference>
<dbReference type="Proteomes" id="UP000823633">
    <property type="component" value="Unassembled WGS sequence"/>
</dbReference>
<comment type="similarity">
    <text evidence="7">Belongs to the binding-protein-dependent transport system permease family.</text>
</comment>
<evidence type="ECO:0000313" key="9">
    <source>
        <dbReference type="EMBL" id="MBO8443816.1"/>
    </source>
</evidence>
<dbReference type="EMBL" id="JADIMU010000058">
    <property type="protein sequence ID" value="MBO8443816.1"/>
    <property type="molecule type" value="Genomic_DNA"/>
</dbReference>
<keyword evidence="6 7" id="KW-0472">Membrane</keyword>
<accession>A0A9D9EC42</accession>
<evidence type="ECO:0000313" key="10">
    <source>
        <dbReference type="Proteomes" id="UP000823633"/>
    </source>
</evidence>
<protein>
    <submittedName>
        <fullName evidence="9">Sugar ABC transporter permease</fullName>
    </submittedName>
</protein>
<feature type="transmembrane region" description="Helical" evidence="7">
    <location>
        <begin position="38"/>
        <end position="56"/>
    </location>
</feature>
<comment type="caution">
    <text evidence="9">The sequence shown here is derived from an EMBL/GenBank/DDBJ whole genome shotgun (WGS) entry which is preliminary data.</text>
</comment>
<dbReference type="SUPFAM" id="SSF161098">
    <property type="entry name" value="MetI-like"/>
    <property type="match status" value="1"/>
</dbReference>
<dbReference type="GO" id="GO:0055085">
    <property type="term" value="P:transmembrane transport"/>
    <property type="evidence" value="ECO:0007669"/>
    <property type="project" value="InterPro"/>
</dbReference>
<dbReference type="InterPro" id="IPR000515">
    <property type="entry name" value="MetI-like"/>
</dbReference>
<dbReference type="InterPro" id="IPR035906">
    <property type="entry name" value="MetI-like_sf"/>
</dbReference>
<dbReference type="Gene3D" id="1.10.3720.10">
    <property type="entry name" value="MetI-like"/>
    <property type="match status" value="1"/>
</dbReference>
<evidence type="ECO:0000256" key="3">
    <source>
        <dbReference type="ARBA" id="ARBA00022475"/>
    </source>
</evidence>
<feature type="transmembrane region" description="Helical" evidence="7">
    <location>
        <begin position="108"/>
        <end position="129"/>
    </location>
</feature>
<feature type="domain" description="ABC transmembrane type-1" evidence="8">
    <location>
        <begin position="101"/>
        <end position="316"/>
    </location>
</feature>
<keyword evidence="2 7" id="KW-0813">Transport</keyword>
<evidence type="ECO:0000256" key="4">
    <source>
        <dbReference type="ARBA" id="ARBA00022692"/>
    </source>
</evidence>
<gene>
    <name evidence="9" type="ORF">IAC42_08710</name>
</gene>
<feature type="transmembrane region" description="Helical" evidence="7">
    <location>
        <begin position="191"/>
        <end position="217"/>
    </location>
</feature>
<dbReference type="GO" id="GO:0005886">
    <property type="term" value="C:plasma membrane"/>
    <property type="evidence" value="ECO:0007669"/>
    <property type="project" value="UniProtKB-SubCell"/>
</dbReference>
<evidence type="ECO:0000256" key="1">
    <source>
        <dbReference type="ARBA" id="ARBA00004651"/>
    </source>
</evidence>
<evidence type="ECO:0000256" key="6">
    <source>
        <dbReference type="ARBA" id="ARBA00023136"/>
    </source>
</evidence>
<dbReference type="Pfam" id="PF00528">
    <property type="entry name" value="BPD_transp_1"/>
    <property type="match status" value="1"/>
</dbReference>
<sequence>MEKRKAKSLARRERKVAEAALKPDTRLLSGRNWKRDKYLVIMMVPVVAYFLIFNYLPMLGLYMSFTRFRPGAGFAGIFTSDFVGLQWFKQFFGSPYAWRLIRNTFLLSFYSLIFGFPVPIIFAVCITQIKNKGVQRVSQVLTYLPYFISTVVVVGMINNFLSPSGGIISRILTGLGAEPENYLGMPQYFRLIYVASGIWQSFGFNSIIFVAAIMAIPPELYEAMDVDGAGKWRKTWNLILPSIKPTIILLLIMSLGNLLNVGFEKVYLLYTPGVYETADVIQTYVYRQGIVNQNYSYATAVGLFNSVVTFIIVFLSNRISRKLTDTAVW</sequence>
<keyword evidence="3" id="KW-1003">Cell membrane</keyword>
<dbReference type="CDD" id="cd06261">
    <property type="entry name" value="TM_PBP2"/>
    <property type="match status" value="1"/>
</dbReference>
<feature type="transmembrane region" description="Helical" evidence="7">
    <location>
        <begin position="295"/>
        <end position="315"/>
    </location>
</feature>
<keyword evidence="4 7" id="KW-0812">Transmembrane</keyword>
<evidence type="ECO:0000259" key="8">
    <source>
        <dbReference type="PROSITE" id="PS50928"/>
    </source>
</evidence>
<dbReference type="PANTHER" id="PTHR43227">
    <property type="entry name" value="BLL4140 PROTEIN"/>
    <property type="match status" value="1"/>
</dbReference>
<dbReference type="InterPro" id="IPR050809">
    <property type="entry name" value="UgpAE/MalFG_permease"/>
</dbReference>
<organism evidence="9 10">
    <name type="scientific">Candidatus Aphodenecus pullistercoris</name>
    <dbReference type="NCBI Taxonomy" id="2840669"/>
    <lineage>
        <taxon>Bacteria</taxon>
        <taxon>Pseudomonadati</taxon>
        <taxon>Spirochaetota</taxon>
        <taxon>Spirochaetia</taxon>
        <taxon>Spirochaetales</taxon>
        <taxon>Candidatus Aphodenecus</taxon>
    </lineage>
</organism>
<feature type="transmembrane region" description="Helical" evidence="7">
    <location>
        <begin position="141"/>
        <end position="161"/>
    </location>
</feature>
<dbReference type="AlphaFoldDB" id="A0A9D9EC42"/>